<feature type="chain" id="PRO_5036475985" description="ShKT domain-containing protein" evidence="2">
    <location>
        <begin position="18"/>
        <end position="124"/>
    </location>
</feature>
<keyword evidence="5" id="KW-1185">Reference proteome</keyword>
<accession>A0A8W8NNF5</accession>
<evidence type="ECO:0000256" key="1">
    <source>
        <dbReference type="PROSITE-ProRule" id="PRU01005"/>
    </source>
</evidence>
<dbReference type="AlphaFoldDB" id="A0A8W8NNF5"/>
<sequence length="124" mass="14019">MRILLFMSACLISTCYTYTCRDNYDDCKSLGKVTCENPTVFTWVFHNCALTCDFCQYYIEDRMTYPTVAPTTTTKALCTDVYDRCSVYISACGQSGFMRDYCKKTCGECDPPIPTEIGKSMVLG</sequence>
<feature type="domain" description="ShKT" evidence="3">
    <location>
        <begin position="78"/>
        <end position="109"/>
    </location>
</feature>
<organism evidence="4 5">
    <name type="scientific">Magallana gigas</name>
    <name type="common">Pacific oyster</name>
    <name type="synonym">Crassostrea gigas</name>
    <dbReference type="NCBI Taxonomy" id="29159"/>
    <lineage>
        <taxon>Eukaryota</taxon>
        <taxon>Metazoa</taxon>
        <taxon>Spiralia</taxon>
        <taxon>Lophotrochozoa</taxon>
        <taxon>Mollusca</taxon>
        <taxon>Bivalvia</taxon>
        <taxon>Autobranchia</taxon>
        <taxon>Pteriomorphia</taxon>
        <taxon>Ostreida</taxon>
        <taxon>Ostreoidea</taxon>
        <taxon>Ostreidae</taxon>
        <taxon>Magallana</taxon>
    </lineage>
</organism>
<feature type="signal peptide" evidence="2">
    <location>
        <begin position="1"/>
        <end position="17"/>
    </location>
</feature>
<evidence type="ECO:0000313" key="5">
    <source>
        <dbReference type="Proteomes" id="UP000005408"/>
    </source>
</evidence>
<dbReference type="Pfam" id="PF01549">
    <property type="entry name" value="ShK"/>
    <property type="match status" value="2"/>
</dbReference>
<dbReference type="OrthoDB" id="6189382at2759"/>
<dbReference type="EnsemblMetazoa" id="G6023.1">
    <property type="protein sequence ID" value="G6023.1:cds"/>
    <property type="gene ID" value="G6023"/>
</dbReference>
<dbReference type="InterPro" id="IPR003582">
    <property type="entry name" value="ShKT_dom"/>
</dbReference>
<name>A0A8W8NNF5_MAGGI</name>
<dbReference type="SMART" id="SM00254">
    <property type="entry name" value="ShKT"/>
    <property type="match status" value="2"/>
</dbReference>
<evidence type="ECO:0000259" key="3">
    <source>
        <dbReference type="PROSITE" id="PS51670"/>
    </source>
</evidence>
<comment type="caution">
    <text evidence="1">Lacks conserved residue(s) required for the propagation of feature annotation.</text>
</comment>
<feature type="domain" description="ShKT" evidence="3">
    <location>
        <begin position="20"/>
        <end position="55"/>
    </location>
</feature>
<evidence type="ECO:0000256" key="2">
    <source>
        <dbReference type="SAM" id="SignalP"/>
    </source>
</evidence>
<proteinExistence type="predicted"/>
<dbReference type="PROSITE" id="PS51670">
    <property type="entry name" value="SHKT"/>
    <property type="match status" value="2"/>
</dbReference>
<keyword evidence="2" id="KW-0732">Signal</keyword>
<protein>
    <recommendedName>
        <fullName evidence="3">ShKT domain-containing protein</fullName>
    </recommendedName>
</protein>
<evidence type="ECO:0000313" key="4">
    <source>
        <dbReference type="EnsemblMetazoa" id="G6023.1:cds"/>
    </source>
</evidence>
<reference evidence="4" key="1">
    <citation type="submission" date="2022-08" db="UniProtKB">
        <authorList>
            <consortium name="EnsemblMetazoa"/>
        </authorList>
    </citation>
    <scope>IDENTIFICATION</scope>
    <source>
        <strain evidence="4">05x7-T-G4-1.051#20</strain>
    </source>
</reference>
<dbReference type="Proteomes" id="UP000005408">
    <property type="component" value="Unassembled WGS sequence"/>
</dbReference>